<evidence type="ECO:0000313" key="6">
    <source>
        <dbReference type="Proteomes" id="UP000267289"/>
    </source>
</evidence>
<sequence length="596" mass="64902">MCAGSVGPVAHLLGAEAVHLAYPAQVVFESVTLGVNDGARIGIVGRNGDGKSSLLGLLTGQIQPDSGRVTRRSGLRVGALSQADTLDPVHTVGWTLVGDQPEHHWAGDPRVRDVVAGLVSDIAWRAKVSTLSGGQRRRVQLARLLVCDWDVIALDEPTNHLDIEGITWLAGHLQQRWARNSGGLLLVTHDRWFLDEVATTTWEVHGGVVEPFEGGYAAYVLQRVERDRLAAAAEAKRQNLMRKELAWLRRGPPARTSKPKFRIEAANQLIADVPPLRNTVELAKLATARLGKDVMDLLDVSVCFDGRPVLRDIEWRIGPGERTGIVGANGAGKSTLLGLIAGTIEPDTGRVKRGKTVRLAVLDQQGDALTPFAQDRIADVLTGLRGGYEVDGREVTPAQLLERLGFGRGQLSARVGELSGGQRRRLQLMLTLLSEPNVLLLDEPTNDVDTDMLTATEDLLDSWAGTLIVVSHDRYLLERVTDQQYAILDGRLRHLPGGIDEYLRLATKPSAAPAAKPAEPQEISGAQRRAAEKELAAAERQLARLADRIAAKHTELAEHDQADHVGLARLTRELRALEDEVGATEERWLQISVVLE</sequence>
<feature type="domain" description="ABC transporter" evidence="4">
    <location>
        <begin position="13"/>
        <end position="231"/>
    </location>
</feature>
<dbReference type="PANTHER" id="PTHR42855:SF1">
    <property type="entry name" value="ABC TRANSPORTER DOMAIN-CONTAINING PROTEIN"/>
    <property type="match status" value="1"/>
</dbReference>
<gene>
    <name evidence="5" type="primary">ettA_2</name>
    <name evidence="5" type="ORF">LAUMK13_02471</name>
</gene>
<dbReference type="Proteomes" id="UP000267289">
    <property type="component" value="Unassembled WGS sequence"/>
</dbReference>
<feature type="region of interest" description="Disordered" evidence="3">
    <location>
        <begin position="510"/>
        <end position="530"/>
    </location>
</feature>
<dbReference type="EMBL" id="UPHQ01000109">
    <property type="protein sequence ID" value="VBA39183.1"/>
    <property type="molecule type" value="Genomic_DNA"/>
</dbReference>
<evidence type="ECO:0000256" key="1">
    <source>
        <dbReference type="ARBA" id="ARBA00022741"/>
    </source>
</evidence>
<dbReference type="PANTHER" id="PTHR42855">
    <property type="entry name" value="ABC TRANSPORTER ATP-BINDING SUBUNIT"/>
    <property type="match status" value="1"/>
</dbReference>
<reference evidence="5 6" key="1">
    <citation type="submission" date="2018-09" db="EMBL/GenBank/DDBJ databases">
        <authorList>
            <person name="Tagini F."/>
        </authorList>
    </citation>
    <scope>NUCLEOTIDE SEQUENCE [LARGE SCALE GENOMIC DNA]</scope>
    <source>
        <strain evidence="5 6">MK13</strain>
    </source>
</reference>
<keyword evidence="2" id="KW-0067">ATP-binding</keyword>
<dbReference type="PROSITE" id="PS50893">
    <property type="entry name" value="ABC_TRANSPORTER_2"/>
    <property type="match status" value="2"/>
</dbReference>
<dbReference type="AlphaFoldDB" id="A0A498Q3G0"/>
<dbReference type="SMART" id="SM00382">
    <property type="entry name" value="AAA"/>
    <property type="match status" value="2"/>
</dbReference>
<feature type="compositionally biased region" description="Low complexity" evidence="3">
    <location>
        <begin position="510"/>
        <end position="520"/>
    </location>
</feature>
<evidence type="ECO:0000259" key="4">
    <source>
        <dbReference type="PROSITE" id="PS50893"/>
    </source>
</evidence>
<dbReference type="Pfam" id="PF00005">
    <property type="entry name" value="ABC_tran"/>
    <property type="match status" value="2"/>
</dbReference>
<keyword evidence="1" id="KW-0547">Nucleotide-binding</keyword>
<dbReference type="SUPFAM" id="SSF52540">
    <property type="entry name" value="P-loop containing nucleoside triphosphate hydrolases"/>
    <property type="match status" value="2"/>
</dbReference>
<feature type="domain" description="ABC transporter" evidence="4">
    <location>
        <begin position="295"/>
        <end position="514"/>
    </location>
</feature>
<dbReference type="InterPro" id="IPR027417">
    <property type="entry name" value="P-loop_NTPase"/>
</dbReference>
<dbReference type="CDD" id="cd03221">
    <property type="entry name" value="ABCF_EF-3"/>
    <property type="match status" value="2"/>
</dbReference>
<accession>A0A498Q3G0</accession>
<dbReference type="GO" id="GO:0016887">
    <property type="term" value="F:ATP hydrolysis activity"/>
    <property type="evidence" value="ECO:0007669"/>
    <property type="project" value="InterPro"/>
</dbReference>
<evidence type="ECO:0000256" key="2">
    <source>
        <dbReference type="ARBA" id="ARBA00022840"/>
    </source>
</evidence>
<evidence type="ECO:0000256" key="3">
    <source>
        <dbReference type="SAM" id="MobiDB-lite"/>
    </source>
</evidence>
<dbReference type="GO" id="GO:0005524">
    <property type="term" value="F:ATP binding"/>
    <property type="evidence" value="ECO:0007669"/>
    <property type="project" value="UniProtKB-KW"/>
</dbReference>
<dbReference type="PROSITE" id="PS00211">
    <property type="entry name" value="ABC_TRANSPORTER_1"/>
    <property type="match status" value="1"/>
</dbReference>
<evidence type="ECO:0000313" key="5">
    <source>
        <dbReference type="EMBL" id="VBA39183.1"/>
    </source>
</evidence>
<keyword evidence="6" id="KW-1185">Reference proteome</keyword>
<dbReference type="InterPro" id="IPR017871">
    <property type="entry name" value="ABC_transporter-like_CS"/>
</dbReference>
<dbReference type="InterPro" id="IPR051309">
    <property type="entry name" value="ABCF_ATPase"/>
</dbReference>
<proteinExistence type="predicted"/>
<dbReference type="InterPro" id="IPR003593">
    <property type="entry name" value="AAA+_ATPase"/>
</dbReference>
<dbReference type="InterPro" id="IPR032781">
    <property type="entry name" value="ABC_tran_Xtn"/>
</dbReference>
<protein>
    <submittedName>
        <fullName evidence="5">Energy-dependent translational throttle protein EttA</fullName>
    </submittedName>
</protein>
<name>A0A498Q3G0_9MYCO</name>
<organism evidence="5 6">
    <name type="scientific">Mycobacterium innocens</name>
    <dbReference type="NCBI Taxonomy" id="2341083"/>
    <lineage>
        <taxon>Bacteria</taxon>
        <taxon>Bacillati</taxon>
        <taxon>Actinomycetota</taxon>
        <taxon>Actinomycetes</taxon>
        <taxon>Mycobacteriales</taxon>
        <taxon>Mycobacteriaceae</taxon>
        <taxon>Mycobacterium</taxon>
    </lineage>
</organism>
<dbReference type="Pfam" id="PF12848">
    <property type="entry name" value="ABC_tran_Xtn"/>
    <property type="match status" value="1"/>
</dbReference>
<dbReference type="InterPro" id="IPR003439">
    <property type="entry name" value="ABC_transporter-like_ATP-bd"/>
</dbReference>
<dbReference type="Gene3D" id="3.40.50.300">
    <property type="entry name" value="P-loop containing nucleotide triphosphate hydrolases"/>
    <property type="match status" value="2"/>
</dbReference>